<evidence type="ECO:0000313" key="3">
    <source>
        <dbReference type="Proteomes" id="UP000054549"/>
    </source>
</evidence>
<sequence length="294" mass="32820">MASTLQIDENRIRGLKRPELQKLAREHKIKANLKSEVIIDLLLHRLADATKHQADNPSSVVQHAGSMPPSVDEDNSRDRPGGRLIAIPTNPNPRRSVETPGDAPPLNQQSKGSVCQPARDRGSSYPGSPPDIENFDKEQLAAPEPLVRETAAMLAELDKGDQQLMDQTINMREAMLKLRSQTQNTRALLRSENARRRRAVQYYLYWHPITSNWSYEEVWSGKVKVRDDEDIVGFTTSDEEDWEEEKVGGNKGVPTNTQNSHLYGSIINSIERIEENGASEAEALLSPIGVPVTS</sequence>
<dbReference type="Proteomes" id="UP000054549">
    <property type="component" value="Unassembled WGS sequence"/>
</dbReference>
<evidence type="ECO:0000256" key="1">
    <source>
        <dbReference type="SAM" id="MobiDB-lite"/>
    </source>
</evidence>
<gene>
    <name evidence="2" type="ORF">M378DRAFT_828425</name>
</gene>
<dbReference type="STRING" id="946122.A0A0C2XIH0"/>
<evidence type="ECO:0000313" key="2">
    <source>
        <dbReference type="EMBL" id="KIL68778.1"/>
    </source>
</evidence>
<name>A0A0C2XIH0_AMAMK</name>
<protein>
    <submittedName>
        <fullName evidence="2">Uncharacterized protein</fullName>
    </submittedName>
</protein>
<dbReference type="InParanoid" id="A0A0C2XIH0"/>
<accession>A0A0C2XIH0</accession>
<proteinExistence type="predicted"/>
<keyword evidence="3" id="KW-1185">Reference proteome</keyword>
<feature type="region of interest" description="Disordered" evidence="1">
    <location>
        <begin position="238"/>
        <end position="260"/>
    </location>
</feature>
<reference evidence="2 3" key="1">
    <citation type="submission" date="2014-04" db="EMBL/GenBank/DDBJ databases">
        <title>Evolutionary Origins and Diversification of the Mycorrhizal Mutualists.</title>
        <authorList>
            <consortium name="DOE Joint Genome Institute"/>
            <consortium name="Mycorrhizal Genomics Consortium"/>
            <person name="Kohler A."/>
            <person name="Kuo A."/>
            <person name="Nagy L.G."/>
            <person name="Floudas D."/>
            <person name="Copeland A."/>
            <person name="Barry K.W."/>
            <person name="Cichocki N."/>
            <person name="Veneault-Fourrey C."/>
            <person name="LaButti K."/>
            <person name="Lindquist E.A."/>
            <person name="Lipzen A."/>
            <person name="Lundell T."/>
            <person name="Morin E."/>
            <person name="Murat C."/>
            <person name="Riley R."/>
            <person name="Ohm R."/>
            <person name="Sun H."/>
            <person name="Tunlid A."/>
            <person name="Henrissat B."/>
            <person name="Grigoriev I.V."/>
            <person name="Hibbett D.S."/>
            <person name="Martin F."/>
        </authorList>
    </citation>
    <scope>NUCLEOTIDE SEQUENCE [LARGE SCALE GENOMIC DNA]</scope>
    <source>
        <strain evidence="2 3">Koide BX008</strain>
    </source>
</reference>
<dbReference type="HOGENOM" id="CLU_946548_0_0_1"/>
<dbReference type="AlphaFoldDB" id="A0A0C2XIH0"/>
<dbReference type="EMBL" id="KN818227">
    <property type="protein sequence ID" value="KIL68778.1"/>
    <property type="molecule type" value="Genomic_DNA"/>
</dbReference>
<dbReference type="OrthoDB" id="2756873at2759"/>
<organism evidence="2 3">
    <name type="scientific">Amanita muscaria (strain Koide BX008)</name>
    <dbReference type="NCBI Taxonomy" id="946122"/>
    <lineage>
        <taxon>Eukaryota</taxon>
        <taxon>Fungi</taxon>
        <taxon>Dikarya</taxon>
        <taxon>Basidiomycota</taxon>
        <taxon>Agaricomycotina</taxon>
        <taxon>Agaricomycetes</taxon>
        <taxon>Agaricomycetidae</taxon>
        <taxon>Agaricales</taxon>
        <taxon>Pluteineae</taxon>
        <taxon>Amanitaceae</taxon>
        <taxon>Amanita</taxon>
    </lineage>
</organism>
<feature type="region of interest" description="Disordered" evidence="1">
    <location>
        <begin position="53"/>
        <end position="135"/>
    </location>
</feature>